<dbReference type="InterPro" id="IPR052173">
    <property type="entry name" value="Beta-lactam_resp_regulator"/>
</dbReference>
<feature type="transmembrane region" description="Helical" evidence="2">
    <location>
        <begin position="262"/>
        <end position="280"/>
    </location>
</feature>
<feature type="compositionally biased region" description="Basic and acidic residues" evidence="1">
    <location>
        <begin position="628"/>
        <end position="646"/>
    </location>
</feature>
<feature type="compositionally biased region" description="Low complexity" evidence="1">
    <location>
        <begin position="667"/>
        <end position="676"/>
    </location>
</feature>
<evidence type="ECO:0000259" key="3">
    <source>
        <dbReference type="Pfam" id="PF05569"/>
    </source>
</evidence>
<keyword evidence="2" id="KW-0472">Membrane</keyword>
<proteinExistence type="predicted"/>
<dbReference type="InterPro" id="IPR008756">
    <property type="entry name" value="Peptidase_M56"/>
</dbReference>
<comment type="caution">
    <text evidence="4">The sequence shown here is derived from an EMBL/GenBank/DDBJ whole genome shotgun (WGS) entry which is preliminary data.</text>
</comment>
<protein>
    <recommendedName>
        <fullName evidence="3">Peptidase M56 domain-containing protein</fullName>
    </recommendedName>
</protein>
<feature type="transmembrane region" description="Helical" evidence="2">
    <location>
        <begin position="6"/>
        <end position="22"/>
    </location>
</feature>
<dbReference type="CDD" id="cd07341">
    <property type="entry name" value="M56_BlaR1_MecR1_like"/>
    <property type="match status" value="1"/>
</dbReference>
<evidence type="ECO:0000256" key="2">
    <source>
        <dbReference type="SAM" id="Phobius"/>
    </source>
</evidence>
<dbReference type="RefSeq" id="WP_209139104.1">
    <property type="nucleotide sequence ID" value="NZ_JAGHKO010000001.1"/>
</dbReference>
<keyword evidence="5" id="KW-1185">Reference proteome</keyword>
<dbReference type="Pfam" id="PF05569">
    <property type="entry name" value="Peptidase_M56"/>
    <property type="match status" value="1"/>
</dbReference>
<sequence length="676" mass="76062">MLQYLLKLTISLSIVYLFYQLFLRRLTFYNWNRWYLLIYSMVCFVIPVINVFTIIVKQPALRESALVNYIPAITQISPATASVGIDWWLVGAVVFIVGIVVMLVRLLVQYYSLFKMRSKAVLLYDNKVKLYHIDAPVMPFSFGRGIYVNQHQHSEHELKEIIRHEFIHVKQRHTLDIVWSELLCLLNWYNPFAWLLRHDIRQNLEFIADHQVLQTGFDRKQYQYLLLKVIGVNSFSIANNFNFSSLKKRIAMMNKAQSARVNLIRFLFLLPLLVVVLLAFRNSTQINRQFVSSLVTDTIPAAAKVPPGLKEVSTIDVNDNKATVRLKNKKIEKYDLNNPKEKDAFEQKYGPLPAPPPPPVAPTMPTAPEPLNQVLIDLAPIAPDSPNKLAPVAPEAPIAPVKILLSVAPQAPPTLELTPVPPPPPPPVPAQEDCYNKKGFCITVVDNRGEATVIVKDKSNKIVLAVSLNDWNKDKQYEDKYGEVPPRQIILLPKTVMGNKLRLKTVKPAIVKNDENSIGDNTYNTTYRRKYLPMYSVTPDSNVWPVIIVRGRPNARSVAKSTPSPYVKMAEIAKEGNMIATNNKIVTVKIVKGSSMDKAGGAEARPQLAEVKRSTDLINLTPVAKPSAEADKAAQFKPKPEIKKAPDLINLTPMAKPDMEPKKAAEAKPAAPTKEQ</sequence>
<feature type="domain" description="Peptidase M56" evidence="3">
    <location>
        <begin position="29"/>
        <end position="253"/>
    </location>
</feature>
<dbReference type="EMBL" id="JAGHKO010000001">
    <property type="protein sequence ID" value="MBO9201073.1"/>
    <property type="molecule type" value="Genomic_DNA"/>
</dbReference>
<dbReference type="PANTHER" id="PTHR34978:SF3">
    <property type="entry name" value="SLR0241 PROTEIN"/>
    <property type="match status" value="1"/>
</dbReference>
<name>A0ABS3YTE5_9BACT</name>
<feature type="region of interest" description="Disordered" evidence="1">
    <location>
        <begin position="625"/>
        <end position="676"/>
    </location>
</feature>
<feature type="transmembrane region" description="Helical" evidence="2">
    <location>
        <begin position="34"/>
        <end position="56"/>
    </location>
</feature>
<keyword evidence="2" id="KW-1133">Transmembrane helix</keyword>
<dbReference type="PANTHER" id="PTHR34978">
    <property type="entry name" value="POSSIBLE SENSOR-TRANSDUCER PROTEIN BLAR"/>
    <property type="match status" value="1"/>
</dbReference>
<evidence type="ECO:0000313" key="4">
    <source>
        <dbReference type="EMBL" id="MBO9201073.1"/>
    </source>
</evidence>
<accession>A0ABS3YTE5</accession>
<keyword evidence="2" id="KW-0812">Transmembrane</keyword>
<reference evidence="4 5" key="1">
    <citation type="submission" date="2021-03" db="EMBL/GenBank/DDBJ databases">
        <title>Assistant Professor.</title>
        <authorList>
            <person name="Huq M.A."/>
        </authorList>
    </citation>
    <scope>NUCLEOTIDE SEQUENCE [LARGE SCALE GENOMIC DNA]</scope>
    <source>
        <strain evidence="4 5">MAH-29</strain>
    </source>
</reference>
<feature type="compositionally biased region" description="Basic and acidic residues" evidence="1">
    <location>
        <begin position="657"/>
        <end position="666"/>
    </location>
</feature>
<organism evidence="4 5">
    <name type="scientific">Niastella soli</name>
    <dbReference type="NCBI Taxonomy" id="2821487"/>
    <lineage>
        <taxon>Bacteria</taxon>
        <taxon>Pseudomonadati</taxon>
        <taxon>Bacteroidota</taxon>
        <taxon>Chitinophagia</taxon>
        <taxon>Chitinophagales</taxon>
        <taxon>Chitinophagaceae</taxon>
        <taxon>Niastella</taxon>
    </lineage>
</organism>
<evidence type="ECO:0000313" key="5">
    <source>
        <dbReference type="Proteomes" id="UP000677244"/>
    </source>
</evidence>
<gene>
    <name evidence="4" type="ORF">J7I42_12410</name>
</gene>
<dbReference type="Proteomes" id="UP000677244">
    <property type="component" value="Unassembled WGS sequence"/>
</dbReference>
<feature type="transmembrane region" description="Helical" evidence="2">
    <location>
        <begin position="87"/>
        <end position="108"/>
    </location>
</feature>
<evidence type="ECO:0000256" key="1">
    <source>
        <dbReference type="SAM" id="MobiDB-lite"/>
    </source>
</evidence>